<name>A0ACC2D832_DIPCM</name>
<protein>
    <submittedName>
        <fullName evidence="1">Uncharacterized protein</fullName>
    </submittedName>
</protein>
<proteinExistence type="predicted"/>
<gene>
    <name evidence="1" type="ORF">O6H91_07G097300</name>
</gene>
<sequence>MVAVEMKTSAVALRLRTVSWESIMVILCFFCLSLPVIALIEEYTGMANDFNDKSLLSFSTQKSKSDIWQGVDRSDKDLRLHMPSQTLDDQLPHNKFMAAKSAKLECAESYGFLPCSTNIVGNLFLLVVYGFLLLQAAQLMSNGSEQLLSVLDPGVIGGLILPILGALPDALLILVSGLAASGDQAQSQVLVGMGLLAGSTVMLLTLLWGSSLIVGRCDLYKVDGHLNAKERTLTKGLNLIDTGVTTDSQTRVAAWIMVLTVIPYILPQLPRIINKPSLGTPLVVLSCVLSFIALLCYCVYQIVSPWIQQRRIYLARYRFRKAHTLHKASLLSRENRWGNLLTDDGAPNKDVISKLFGYFDKNDDDWLSKEELRGLIVGLGISHEQYIPEEQEVQNWLQDFDVSTINGHISEKEFCEGLEKWIKSFKPMSRSVNDNSTDANSGPWDVEHAHAHASLASLLEDPEDEDDEEPAHQLSKAQIVARAILLIVGGTLLAAVFSDPLVDAVDNFSKASGIPTFFISFVATPLATNSSEAISSLMFATRKRKKNISMTYSQIYGAVAMNNTLCLGIFLAIVAARGLIWDFSAEVTVILFVIIVMGLFAGFRTTFQTWMAVVALSLYPIAIAIVAVLDYIFHWH</sequence>
<evidence type="ECO:0000313" key="1">
    <source>
        <dbReference type="EMBL" id="KAJ7550368.1"/>
    </source>
</evidence>
<accession>A0ACC2D832</accession>
<keyword evidence="2" id="KW-1185">Reference proteome</keyword>
<dbReference type="EMBL" id="CM055098">
    <property type="protein sequence ID" value="KAJ7550368.1"/>
    <property type="molecule type" value="Genomic_DNA"/>
</dbReference>
<evidence type="ECO:0000313" key="2">
    <source>
        <dbReference type="Proteomes" id="UP001162992"/>
    </source>
</evidence>
<comment type="caution">
    <text evidence="1">The sequence shown here is derived from an EMBL/GenBank/DDBJ whole genome shotgun (WGS) entry which is preliminary data.</text>
</comment>
<organism evidence="1 2">
    <name type="scientific">Diphasiastrum complanatum</name>
    <name type="common">Issler's clubmoss</name>
    <name type="synonym">Lycopodium complanatum</name>
    <dbReference type="NCBI Taxonomy" id="34168"/>
    <lineage>
        <taxon>Eukaryota</taxon>
        <taxon>Viridiplantae</taxon>
        <taxon>Streptophyta</taxon>
        <taxon>Embryophyta</taxon>
        <taxon>Tracheophyta</taxon>
        <taxon>Lycopodiopsida</taxon>
        <taxon>Lycopodiales</taxon>
        <taxon>Lycopodiaceae</taxon>
        <taxon>Lycopodioideae</taxon>
        <taxon>Diphasiastrum</taxon>
    </lineage>
</organism>
<reference evidence="2" key="1">
    <citation type="journal article" date="2024" name="Proc. Natl. Acad. Sci. U.S.A.">
        <title>Extraordinary preservation of gene collinearity over three hundred million years revealed in homosporous lycophytes.</title>
        <authorList>
            <person name="Li C."/>
            <person name="Wickell D."/>
            <person name="Kuo L.Y."/>
            <person name="Chen X."/>
            <person name="Nie B."/>
            <person name="Liao X."/>
            <person name="Peng D."/>
            <person name="Ji J."/>
            <person name="Jenkins J."/>
            <person name="Williams M."/>
            <person name="Shu S."/>
            <person name="Plott C."/>
            <person name="Barry K."/>
            <person name="Rajasekar S."/>
            <person name="Grimwood J."/>
            <person name="Han X."/>
            <person name="Sun S."/>
            <person name="Hou Z."/>
            <person name="He W."/>
            <person name="Dai G."/>
            <person name="Sun C."/>
            <person name="Schmutz J."/>
            <person name="Leebens-Mack J.H."/>
            <person name="Li F.W."/>
            <person name="Wang L."/>
        </authorList>
    </citation>
    <scope>NUCLEOTIDE SEQUENCE [LARGE SCALE GENOMIC DNA]</scope>
    <source>
        <strain evidence="2">cv. PW_Plant_1</strain>
    </source>
</reference>
<dbReference type="Proteomes" id="UP001162992">
    <property type="component" value="Chromosome 7"/>
</dbReference>